<feature type="transmembrane region" description="Helical" evidence="1">
    <location>
        <begin position="29"/>
        <end position="52"/>
    </location>
</feature>
<reference evidence="2 3" key="1">
    <citation type="submission" date="2018-06" db="EMBL/GenBank/DDBJ databases">
        <title>Halonotius sp. F13-13 a new haloarchaeeon isolated from a solar saltern from Isla Cristina, Huelva, Spain.</title>
        <authorList>
            <person name="Duran-Viseras A."/>
            <person name="Sanchez-Porro C."/>
            <person name="Ventosa A."/>
        </authorList>
    </citation>
    <scope>NUCLEOTIDE SEQUENCE [LARGE SCALE GENOMIC DNA]</scope>
    <source>
        <strain evidence="2 3">F13-13</strain>
    </source>
</reference>
<dbReference type="AlphaFoldDB" id="A0A3A6PS61"/>
<evidence type="ECO:0000256" key="1">
    <source>
        <dbReference type="SAM" id="Phobius"/>
    </source>
</evidence>
<accession>A0A3A6PS61</accession>
<sequence length="204" mass="20785">MDRAVMLPPLSVGIEGIPQPADLVAVGDLVVNIIVAIGYLSITLFVGAMLVSNAGERIRTVGEEVRVHPLESAGFGLGTVIAGVGGYLLVGVTAAALAELGAPPQVGILVLVPLVVGVIGLIVATALGQLVVGIILVRRLSDEGRPNLWAALIVGTVVLGVAAIFPAGNLVGVAVTVGAIGGVTRRVWRTNSERFPALRDTLLE</sequence>
<keyword evidence="3" id="KW-1185">Reference proteome</keyword>
<dbReference type="RefSeq" id="WP_120100153.1">
    <property type="nucleotide sequence ID" value="NZ_QKNY01000001.1"/>
</dbReference>
<protein>
    <submittedName>
        <fullName evidence="2">Uncharacterized protein</fullName>
    </submittedName>
</protein>
<dbReference type="OrthoDB" id="341895at2157"/>
<dbReference type="EMBL" id="QKNY01000001">
    <property type="protein sequence ID" value="RJX45219.1"/>
    <property type="molecule type" value="Genomic_DNA"/>
</dbReference>
<feature type="transmembrane region" description="Helical" evidence="1">
    <location>
        <begin position="73"/>
        <end position="98"/>
    </location>
</feature>
<evidence type="ECO:0000313" key="2">
    <source>
        <dbReference type="EMBL" id="RJX45219.1"/>
    </source>
</evidence>
<keyword evidence="1" id="KW-1133">Transmembrane helix</keyword>
<keyword evidence="1" id="KW-0472">Membrane</keyword>
<evidence type="ECO:0000313" key="3">
    <source>
        <dbReference type="Proteomes" id="UP000276588"/>
    </source>
</evidence>
<keyword evidence="1" id="KW-0812">Transmembrane</keyword>
<proteinExistence type="predicted"/>
<gene>
    <name evidence="2" type="ORF">DM826_00550</name>
</gene>
<dbReference type="Proteomes" id="UP000276588">
    <property type="component" value="Unassembled WGS sequence"/>
</dbReference>
<comment type="caution">
    <text evidence="2">The sequence shown here is derived from an EMBL/GenBank/DDBJ whole genome shotgun (WGS) entry which is preliminary data.</text>
</comment>
<name>A0A3A6PS61_9EURY</name>
<feature type="transmembrane region" description="Helical" evidence="1">
    <location>
        <begin position="148"/>
        <end position="165"/>
    </location>
</feature>
<feature type="transmembrane region" description="Helical" evidence="1">
    <location>
        <begin position="110"/>
        <end position="136"/>
    </location>
</feature>
<organism evidence="2 3">
    <name type="scientific">Halonotius aquaticus</name>
    <dbReference type="NCBI Taxonomy" id="2216978"/>
    <lineage>
        <taxon>Archaea</taxon>
        <taxon>Methanobacteriati</taxon>
        <taxon>Methanobacteriota</taxon>
        <taxon>Stenosarchaea group</taxon>
        <taxon>Halobacteria</taxon>
        <taxon>Halobacteriales</taxon>
        <taxon>Haloferacaceae</taxon>
        <taxon>Halonotius</taxon>
    </lineage>
</organism>